<protein>
    <submittedName>
        <fullName evidence="11">NADH/ubiquinone/plastoquinone (Complex I)</fullName>
    </submittedName>
</protein>
<feature type="transmembrane region" description="Helical" evidence="9">
    <location>
        <begin position="458"/>
        <end position="477"/>
    </location>
</feature>
<evidence type="ECO:0000313" key="12">
    <source>
        <dbReference type="Proteomes" id="UP000294562"/>
    </source>
</evidence>
<sequence length="567" mass="57751">MISLPLWLIPAAPLALLILLSLKGARGAVRGLVPFAPVPALLAALADPLPLPITLDWLMLGTQFALTDLAATFLLFTSVLWGLAGWSAMRMLAADPQRDRFAALFLLAMAGNLGLLIAQDIVSFYAFFAMMSLASWGLVLHGGGAAQRRAGLVYVVFAVAGEVALFAGLAFAAHAAGGITLAELRGSDVPTVAAVLIAAGLLVKFGAVPLHLWLPLAHSAAPSPASAVLSGAMLKAGLFGLIVLLPPGLDPTPQAATLLAAMALAGLIVAPVLGLIQGDPKAVLAYSSIGQMSLMALGYAAGLAAPQAWPVIAPALVLLATHHAFSKAALFLGVPVVWTARPGMARAAIIAALLLPALALAGMPGTSGWFAKEALKSGLSAAPAGWAVWSGAALLVGSFGTALLMVRALTLLSATPHKSDIPVDTALPWGAMMAAVIVGLSVSGLQLPAQKPVHVGDILPILAAVLLAFAGSAAFRYGRIAFTPPRPGEILALFQREPAPTPLLALPAPPRSGRALARRPKRRIAARPEQGGLAILTLAAGLALVAFLADAPPPIELGNPSVDVAPK</sequence>
<evidence type="ECO:0000256" key="5">
    <source>
        <dbReference type="ARBA" id="ARBA00022692"/>
    </source>
</evidence>
<proteinExistence type="inferred from homology"/>
<feature type="transmembrane region" description="Helical" evidence="9">
    <location>
        <begin position="283"/>
        <end position="305"/>
    </location>
</feature>
<dbReference type="EMBL" id="SMZO01000027">
    <property type="protein sequence ID" value="TDL86909.1"/>
    <property type="molecule type" value="Genomic_DNA"/>
</dbReference>
<keyword evidence="6 9" id="KW-1133">Transmembrane helix</keyword>
<keyword evidence="5 8" id="KW-0812">Transmembrane</keyword>
<dbReference type="InterPro" id="IPR050586">
    <property type="entry name" value="CPA3_Na-H_Antiporter_D"/>
</dbReference>
<dbReference type="GO" id="GO:0008137">
    <property type="term" value="F:NADH dehydrogenase (ubiquinone) activity"/>
    <property type="evidence" value="ECO:0007669"/>
    <property type="project" value="InterPro"/>
</dbReference>
<feature type="transmembrane region" description="Helical" evidence="9">
    <location>
        <begin position="69"/>
        <end position="89"/>
    </location>
</feature>
<feature type="transmembrane region" description="Helical" evidence="9">
    <location>
        <begin position="426"/>
        <end position="446"/>
    </location>
</feature>
<dbReference type="PANTHER" id="PTHR42703">
    <property type="entry name" value="NADH DEHYDROGENASE"/>
    <property type="match status" value="1"/>
</dbReference>
<feature type="transmembrane region" description="Helical" evidence="9">
    <location>
        <begin position="345"/>
        <end position="366"/>
    </location>
</feature>
<dbReference type="InterPro" id="IPR003918">
    <property type="entry name" value="NADH_UbQ_OxRdtase"/>
</dbReference>
<feature type="transmembrane region" description="Helical" evidence="9">
    <location>
        <begin position="152"/>
        <end position="172"/>
    </location>
</feature>
<name>A0A4V3BBF6_9RHOB</name>
<dbReference type="GO" id="GO:0042773">
    <property type="term" value="P:ATP synthesis coupled electron transport"/>
    <property type="evidence" value="ECO:0007669"/>
    <property type="project" value="InterPro"/>
</dbReference>
<comment type="caution">
    <text evidence="11">The sequence shown here is derived from an EMBL/GenBank/DDBJ whole genome shotgun (WGS) entry which is preliminary data.</text>
</comment>
<evidence type="ECO:0000256" key="6">
    <source>
        <dbReference type="ARBA" id="ARBA00022989"/>
    </source>
</evidence>
<feature type="transmembrane region" description="Helical" evidence="9">
    <location>
        <begin position="386"/>
        <end position="406"/>
    </location>
</feature>
<feature type="transmembrane region" description="Helical" evidence="9">
    <location>
        <begin position="255"/>
        <end position="276"/>
    </location>
</feature>
<accession>A0A4V3BBF6</accession>
<feature type="transmembrane region" description="Helical" evidence="9">
    <location>
        <begin position="531"/>
        <end position="549"/>
    </location>
</feature>
<organism evidence="11 12">
    <name type="scientific">Meridianimarinicoccus aquatilis</name>
    <dbReference type="NCBI Taxonomy" id="2552766"/>
    <lineage>
        <taxon>Bacteria</taxon>
        <taxon>Pseudomonadati</taxon>
        <taxon>Pseudomonadota</taxon>
        <taxon>Alphaproteobacteria</taxon>
        <taxon>Rhodobacterales</taxon>
        <taxon>Paracoccaceae</taxon>
        <taxon>Meridianimarinicoccus</taxon>
    </lineage>
</organism>
<reference evidence="11 12" key="1">
    <citation type="submission" date="2019-03" db="EMBL/GenBank/DDBJ databases">
        <title>Rhodobacteraceae bacterium SM1902, a new member of the family Rhodobacteraceae isolated from Yantai.</title>
        <authorList>
            <person name="Sun Y."/>
        </authorList>
    </citation>
    <scope>NUCLEOTIDE SEQUENCE [LARGE SCALE GENOMIC DNA]</scope>
    <source>
        <strain evidence="11 12">SM1902</strain>
    </source>
</reference>
<dbReference type="GO" id="GO:0005886">
    <property type="term" value="C:plasma membrane"/>
    <property type="evidence" value="ECO:0007669"/>
    <property type="project" value="UniProtKB-SubCell"/>
</dbReference>
<comment type="subcellular location">
    <subcellularLocation>
        <location evidence="2">Cell membrane</location>
        <topology evidence="2">Multi-pass membrane protein</topology>
    </subcellularLocation>
    <subcellularLocation>
        <location evidence="8">Membrane</location>
        <topology evidence="8">Multi-pass membrane protein</topology>
    </subcellularLocation>
</comment>
<keyword evidence="7 9" id="KW-0472">Membrane</keyword>
<keyword evidence="4" id="KW-1003">Cell membrane</keyword>
<dbReference type="Proteomes" id="UP000294562">
    <property type="component" value="Unassembled WGS sequence"/>
</dbReference>
<comment type="function">
    <text evidence="1">NDH-1 shuttles electrons from NADH, via FMN and iron-sulfur (Fe-S) centers, to quinones in the respiratory chain. The immediate electron acceptor for the enzyme in this species is believed to be ubiquinone. Couples the redox reaction to proton translocation (for every two electrons transferred, four hydrogen ions are translocated across the cytoplasmic membrane), and thus conserves the redox energy in a proton gradient.</text>
</comment>
<keyword evidence="12" id="KW-1185">Reference proteome</keyword>
<gene>
    <name evidence="11" type="ORF">E2L05_12470</name>
</gene>
<dbReference type="OrthoDB" id="9768329at2"/>
<feature type="transmembrane region" description="Helical" evidence="9">
    <location>
        <begin position="226"/>
        <end position="249"/>
    </location>
</feature>
<evidence type="ECO:0000259" key="10">
    <source>
        <dbReference type="Pfam" id="PF00361"/>
    </source>
</evidence>
<dbReference type="PANTHER" id="PTHR42703:SF1">
    <property type="entry name" value="NA(+)_H(+) ANTIPORTER SUBUNIT D1"/>
    <property type="match status" value="1"/>
</dbReference>
<dbReference type="RefSeq" id="WP_133343241.1">
    <property type="nucleotide sequence ID" value="NZ_SMZO01000027.1"/>
</dbReference>
<feature type="transmembrane region" description="Helical" evidence="9">
    <location>
        <begin position="192"/>
        <end position="214"/>
    </location>
</feature>
<evidence type="ECO:0000256" key="1">
    <source>
        <dbReference type="ARBA" id="ARBA00002378"/>
    </source>
</evidence>
<dbReference type="InterPro" id="IPR001750">
    <property type="entry name" value="ND/Mrp_TM"/>
</dbReference>
<evidence type="ECO:0000256" key="4">
    <source>
        <dbReference type="ARBA" id="ARBA00022475"/>
    </source>
</evidence>
<comment type="similarity">
    <text evidence="3">Belongs to the CPA3 antiporters (TC 2.A.63) subunit D family.</text>
</comment>
<dbReference type="PRINTS" id="PR01437">
    <property type="entry name" value="NUOXDRDTASE4"/>
</dbReference>
<keyword evidence="11" id="KW-0830">Ubiquinone</keyword>
<feature type="transmembrane region" description="Helical" evidence="9">
    <location>
        <begin position="311"/>
        <end position="338"/>
    </location>
</feature>
<feature type="transmembrane region" description="Helical" evidence="9">
    <location>
        <begin position="124"/>
        <end position="140"/>
    </location>
</feature>
<evidence type="ECO:0000313" key="11">
    <source>
        <dbReference type="EMBL" id="TDL86909.1"/>
    </source>
</evidence>
<evidence type="ECO:0000256" key="3">
    <source>
        <dbReference type="ARBA" id="ARBA00005346"/>
    </source>
</evidence>
<evidence type="ECO:0000256" key="9">
    <source>
        <dbReference type="SAM" id="Phobius"/>
    </source>
</evidence>
<feature type="domain" description="NADH:quinone oxidoreductase/Mrp antiporter transmembrane" evidence="10">
    <location>
        <begin position="118"/>
        <end position="378"/>
    </location>
</feature>
<dbReference type="AlphaFoldDB" id="A0A4V3BBF6"/>
<evidence type="ECO:0000256" key="8">
    <source>
        <dbReference type="RuleBase" id="RU000320"/>
    </source>
</evidence>
<dbReference type="Pfam" id="PF00361">
    <property type="entry name" value="Proton_antipo_M"/>
    <property type="match status" value="1"/>
</dbReference>
<evidence type="ECO:0000256" key="7">
    <source>
        <dbReference type="ARBA" id="ARBA00023136"/>
    </source>
</evidence>
<evidence type="ECO:0000256" key="2">
    <source>
        <dbReference type="ARBA" id="ARBA00004651"/>
    </source>
</evidence>
<feature type="transmembrane region" description="Helical" evidence="9">
    <location>
        <begin position="101"/>
        <end position="118"/>
    </location>
</feature>